<feature type="transmembrane region" description="Helical" evidence="8">
    <location>
        <begin position="23"/>
        <end position="49"/>
    </location>
</feature>
<dbReference type="InterPro" id="IPR036869">
    <property type="entry name" value="J_dom_sf"/>
</dbReference>
<accession>A0A918DW98</accession>
<dbReference type="RefSeq" id="WP_188862107.1">
    <property type="nucleotide sequence ID" value="NZ_BMLT01000010.1"/>
</dbReference>
<dbReference type="NCBIfam" id="NF006948">
    <property type="entry name" value="PRK09430.1"/>
    <property type="match status" value="1"/>
</dbReference>
<reference evidence="10 11" key="1">
    <citation type="journal article" date="2014" name="Int. J. Syst. Evol. Microbiol.">
        <title>Complete genome sequence of Corynebacterium casei LMG S-19264T (=DSM 44701T), isolated from a smear-ripened cheese.</title>
        <authorList>
            <consortium name="US DOE Joint Genome Institute (JGI-PGF)"/>
            <person name="Walter F."/>
            <person name="Albersmeier A."/>
            <person name="Kalinowski J."/>
            <person name="Ruckert C."/>
        </authorList>
    </citation>
    <scope>NUCLEOTIDE SEQUENCE [LARGE SCALE GENOMIC DNA]</scope>
    <source>
        <strain evidence="10 11">CGMCC 1.7286</strain>
    </source>
</reference>
<evidence type="ECO:0000256" key="5">
    <source>
        <dbReference type="ARBA" id="ARBA00023136"/>
    </source>
</evidence>
<dbReference type="CDD" id="cd06257">
    <property type="entry name" value="DnaJ"/>
    <property type="match status" value="1"/>
</dbReference>
<organism evidence="10 11">
    <name type="scientific">Marinobacterium nitratireducens</name>
    <dbReference type="NCBI Taxonomy" id="518897"/>
    <lineage>
        <taxon>Bacteria</taxon>
        <taxon>Pseudomonadati</taxon>
        <taxon>Pseudomonadota</taxon>
        <taxon>Gammaproteobacteria</taxon>
        <taxon>Oceanospirillales</taxon>
        <taxon>Oceanospirillaceae</taxon>
        <taxon>Marinobacterium</taxon>
    </lineage>
</organism>
<evidence type="ECO:0000256" key="1">
    <source>
        <dbReference type="ARBA" id="ARBA00022475"/>
    </source>
</evidence>
<keyword evidence="4 7" id="KW-1133">Transmembrane helix</keyword>
<name>A0A918DW98_9GAMM</name>
<dbReference type="GO" id="GO:0005886">
    <property type="term" value="C:plasma membrane"/>
    <property type="evidence" value="ECO:0007669"/>
    <property type="project" value="UniProtKB-SubCell"/>
</dbReference>
<dbReference type="AlphaFoldDB" id="A0A918DW98"/>
<keyword evidence="1 7" id="KW-1003">Cell membrane</keyword>
<comment type="caution">
    <text evidence="10">The sequence shown here is derived from an EMBL/GenBank/DDBJ whole genome shotgun (WGS) entry which is preliminary data.</text>
</comment>
<dbReference type="InterPro" id="IPR001623">
    <property type="entry name" value="DnaJ_domain"/>
</dbReference>
<keyword evidence="2 7" id="KW-0997">Cell inner membrane</keyword>
<keyword evidence="5 7" id="KW-0472">Membrane</keyword>
<comment type="subcellular location">
    <subcellularLocation>
        <location evidence="7">Cell inner membrane</location>
        <topology evidence="7">Single-pass type III membrane protein</topology>
    </subcellularLocation>
</comment>
<keyword evidence="11" id="KW-1185">Reference proteome</keyword>
<dbReference type="Pfam" id="PF05099">
    <property type="entry name" value="TerB"/>
    <property type="match status" value="1"/>
</dbReference>
<feature type="topological domain" description="Cytoplasmic" evidence="7">
    <location>
        <begin position="48"/>
        <end position="281"/>
    </location>
</feature>
<dbReference type="InterPro" id="IPR029024">
    <property type="entry name" value="TerB-like"/>
</dbReference>
<dbReference type="HAMAP" id="MF_01153">
    <property type="entry name" value="DjlA"/>
    <property type="match status" value="1"/>
</dbReference>
<comment type="subunit">
    <text evidence="7">Homodimer.</text>
</comment>
<evidence type="ECO:0000313" key="11">
    <source>
        <dbReference type="Proteomes" id="UP000599578"/>
    </source>
</evidence>
<keyword evidence="6 7" id="KW-0143">Chaperone</keyword>
<proteinExistence type="inferred from homology"/>
<evidence type="ECO:0000256" key="6">
    <source>
        <dbReference type="ARBA" id="ARBA00023186"/>
    </source>
</evidence>
<evidence type="ECO:0000256" key="2">
    <source>
        <dbReference type="ARBA" id="ARBA00022519"/>
    </source>
</evidence>
<dbReference type="Pfam" id="PF00226">
    <property type="entry name" value="DnaJ"/>
    <property type="match status" value="1"/>
</dbReference>
<evidence type="ECO:0000259" key="9">
    <source>
        <dbReference type="PROSITE" id="PS50076"/>
    </source>
</evidence>
<dbReference type="EMBL" id="BMLT01000010">
    <property type="protein sequence ID" value="GGO86380.1"/>
    <property type="molecule type" value="Genomic_DNA"/>
</dbReference>
<comment type="function">
    <text evidence="7">Regulatory DnaK co-chaperone. Direct interaction between DnaK and DjlA is needed for the induction of the wcaABCDE operon, involved in the synthesis of a colanic acid polysaccharide capsule, possibly through activation of the RcsB/RcsC phosphotransfer signaling pathway. The colanic acid capsule may help the bacterium survive conditions outside the host.</text>
</comment>
<comment type="domain">
    <text evidence="7">The transmembrane domain is a dimerization domain.</text>
</comment>
<dbReference type="Gene3D" id="1.10.287.110">
    <property type="entry name" value="DnaJ domain"/>
    <property type="match status" value="1"/>
</dbReference>
<feature type="domain" description="J" evidence="9">
    <location>
        <begin position="215"/>
        <end position="279"/>
    </location>
</feature>
<dbReference type="InterPro" id="IPR007791">
    <property type="entry name" value="DjlA_N"/>
</dbReference>
<dbReference type="PROSITE" id="PS50076">
    <property type="entry name" value="DNAJ_2"/>
    <property type="match status" value="1"/>
</dbReference>
<dbReference type="Proteomes" id="UP000599578">
    <property type="component" value="Unassembled WGS sequence"/>
</dbReference>
<dbReference type="SUPFAM" id="SSF158682">
    <property type="entry name" value="TerB-like"/>
    <property type="match status" value="1"/>
</dbReference>
<evidence type="ECO:0000256" key="4">
    <source>
        <dbReference type="ARBA" id="ARBA00022989"/>
    </source>
</evidence>
<dbReference type="GO" id="GO:0051087">
    <property type="term" value="F:protein-folding chaperone binding"/>
    <property type="evidence" value="ECO:0007669"/>
    <property type="project" value="InterPro"/>
</dbReference>
<dbReference type="SMART" id="SM00271">
    <property type="entry name" value="DnaJ"/>
    <property type="match status" value="1"/>
</dbReference>
<dbReference type="PANTHER" id="PTHR24074">
    <property type="entry name" value="CO-CHAPERONE PROTEIN DJLA"/>
    <property type="match status" value="1"/>
</dbReference>
<dbReference type="Gene3D" id="1.10.3680.10">
    <property type="entry name" value="TerB-like"/>
    <property type="match status" value="1"/>
</dbReference>
<feature type="topological domain" description="Periplasmic" evidence="7">
    <location>
        <begin position="1"/>
        <end position="23"/>
    </location>
</feature>
<evidence type="ECO:0000313" key="10">
    <source>
        <dbReference type="EMBL" id="GGO86380.1"/>
    </source>
</evidence>
<protein>
    <recommendedName>
        <fullName evidence="7">Co-chaperone protein DjlA</fullName>
    </recommendedName>
</protein>
<evidence type="ECO:0000256" key="8">
    <source>
        <dbReference type="SAM" id="Phobius"/>
    </source>
</evidence>
<dbReference type="PRINTS" id="PR00625">
    <property type="entry name" value="JDOMAIN"/>
</dbReference>
<evidence type="ECO:0000256" key="3">
    <source>
        <dbReference type="ARBA" id="ARBA00022692"/>
    </source>
</evidence>
<dbReference type="SUPFAM" id="SSF46565">
    <property type="entry name" value="Chaperone J-domain"/>
    <property type="match status" value="1"/>
</dbReference>
<gene>
    <name evidence="7 10" type="primary">djlA</name>
    <name evidence="10" type="ORF">GCM10011348_37110</name>
</gene>
<sequence>MAINPEQFGAGLGQTLREHRTGLVIGGLIGLISGGLFGLVLGGGIGFMIDRWLKGAVRKLNPREAFFRATFAVMGKIAKADGRVSENEIQYARAVMTRMNLDERRRQEAIELFTEGKREDYDIAEVLRPLAAMIRYHAPLKLMFVEVQLQAAMSDGEISQAELAIIRQVCQLLMMTEREVAALVARMQAQQAFEEHSFHSHQQPPGYNDPRMLKDAYGVLGVDESASDAEVKKAYRRLMSQHHPDKLVAKGLPEEMMQLAKEKTQEIQAAYDRIKDARKAA</sequence>
<dbReference type="InterPro" id="IPR050817">
    <property type="entry name" value="DjlA_DnaK_co-chaperone"/>
</dbReference>
<dbReference type="CDD" id="cd07316">
    <property type="entry name" value="terB_like_DjlA"/>
    <property type="match status" value="1"/>
</dbReference>
<evidence type="ECO:0000256" key="7">
    <source>
        <dbReference type="HAMAP-Rule" id="MF_01153"/>
    </source>
</evidence>
<dbReference type="InterPro" id="IPR023749">
    <property type="entry name" value="DjlA"/>
</dbReference>
<keyword evidence="3 7" id="KW-0812">Transmembrane</keyword>